<proteinExistence type="predicted"/>
<feature type="compositionally biased region" description="Polar residues" evidence="1">
    <location>
        <begin position="1"/>
        <end position="10"/>
    </location>
</feature>
<sequence length="47" mass="5350">MISRPATTRNCPPPLKPQSVKNSHRNVISGSILNAFLLITHRMYKNF</sequence>
<accession>A0A0E9TY23</accession>
<feature type="region of interest" description="Disordered" evidence="1">
    <location>
        <begin position="1"/>
        <end position="22"/>
    </location>
</feature>
<evidence type="ECO:0000313" key="2">
    <source>
        <dbReference type="EMBL" id="JAH57648.1"/>
    </source>
</evidence>
<reference evidence="2" key="1">
    <citation type="submission" date="2014-11" db="EMBL/GenBank/DDBJ databases">
        <authorList>
            <person name="Amaro Gonzalez C."/>
        </authorList>
    </citation>
    <scope>NUCLEOTIDE SEQUENCE</scope>
</reference>
<dbReference type="EMBL" id="GBXM01050929">
    <property type="protein sequence ID" value="JAH57648.1"/>
    <property type="molecule type" value="Transcribed_RNA"/>
</dbReference>
<name>A0A0E9TY23_ANGAN</name>
<organism evidence="2">
    <name type="scientific">Anguilla anguilla</name>
    <name type="common">European freshwater eel</name>
    <name type="synonym">Muraena anguilla</name>
    <dbReference type="NCBI Taxonomy" id="7936"/>
    <lineage>
        <taxon>Eukaryota</taxon>
        <taxon>Metazoa</taxon>
        <taxon>Chordata</taxon>
        <taxon>Craniata</taxon>
        <taxon>Vertebrata</taxon>
        <taxon>Euteleostomi</taxon>
        <taxon>Actinopterygii</taxon>
        <taxon>Neopterygii</taxon>
        <taxon>Teleostei</taxon>
        <taxon>Anguilliformes</taxon>
        <taxon>Anguillidae</taxon>
        <taxon>Anguilla</taxon>
    </lineage>
</organism>
<reference evidence="2" key="2">
    <citation type="journal article" date="2015" name="Fish Shellfish Immunol.">
        <title>Early steps in the European eel (Anguilla anguilla)-Vibrio vulnificus interaction in the gills: Role of the RtxA13 toxin.</title>
        <authorList>
            <person name="Callol A."/>
            <person name="Pajuelo D."/>
            <person name="Ebbesson L."/>
            <person name="Teles M."/>
            <person name="MacKenzie S."/>
            <person name="Amaro C."/>
        </authorList>
    </citation>
    <scope>NUCLEOTIDE SEQUENCE</scope>
</reference>
<dbReference type="AlphaFoldDB" id="A0A0E9TY23"/>
<evidence type="ECO:0000256" key="1">
    <source>
        <dbReference type="SAM" id="MobiDB-lite"/>
    </source>
</evidence>
<protein>
    <submittedName>
        <fullName evidence="2">Uncharacterized protein</fullName>
    </submittedName>
</protein>